<evidence type="ECO:0000313" key="1">
    <source>
        <dbReference type="EMBL" id="CBG33672.1"/>
    </source>
</evidence>
<dbReference type="Proteomes" id="UP000001407">
    <property type="component" value="Chromosome"/>
</dbReference>
<dbReference type="KEGG" id="elo:EC042_0844"/>
<evidence type="ECO:0000313" key="2">
    <source>
        <dbReference type="Proteomes" id="UP000001407"/>
    </source>
</evidence>
<sequence length="55" mass="5903">MNSFSVLNLIIIESVKSLSMDCTIPLTAINLPFNCSSVATSFSSYSLNSCRAVVL</sequence>
<dbReference type="EMBL" id="FN554766">
    <property type="protein sequence ID" value="CBG33672.1"/>
    <property type="molecule type" value="Genomic_DNA"/>
</dbReference>
<organism evidence="1 2">
    <name type="scientific">Escherichia coli O44:H18 (strain 042 / EAEC)</name>
    <dbReference type="NCBI Taxonomy" id="216592"/>
    <lineage>
        <taxon>Bacteria</taxon>
        <taxon>Pseudomonadati</taxon>
        <taxon>Pseudomonadota</taxon>
        <taxon>Gammaproteobacteria</taxon>
        <taxon>Enterobacterales</taxon>
        <taxon>Enterobacteriaceae</taxon>
        <taxon>Escherichia</taxon>
    </lineage>
</organism>
<dbReference type="AlphaFoldDB" id="D3GZ01"/>
<proteinExistence type="predicted"/>
<dbReference type="HOGENOM" id="CLU_3024864_0_0_6"/>
<protein>
    <submittedName>
        <fullName evidence="1">Uncharacterized protein</fullName>
    </submittedName>
</protein>
<accession>D3GZ01</accession>
<gene>
    <name evidence="1" type="ordered locus">EC042_0844</name>
</gene>
<name>D3GZ01_ECO44</name>
<reference evidence="1 2" key="1">
    <citation type="journal article" date="2010" name="PLoS ONE">
        <title>Complete genome sequence and comparative metabolic profiling of the prototypical enteroaggregative Escherichia coli strain 042.</title>
        <authorList>
            <person name="Chaudhuri R.R."/>
            <person name="Sebaihia M."/>
            <person name="Hobman J.L."/>
            <person name="Webber M.A."/>
            <person name="Leyton D.L."/>
            <person name="Goldberg M.D."/>
            <person name="Cunningham A.F."/>
            <person name="Scott-Tucker A."/>
            <person name="Ferguson P.R."/>
            <person name="Thomas C.M."/>
            <person name="Frankel G."/>
            <person name="Tang C.M."/>
            <person name="Dudley E.G."/>
            <person name="Roberts I.S."/>
            <person name="Rasko D.A."/>
            <person name="Pallen M.J."/>
            <person name="Parkhill J."/>
            <person name="Nataro J.P."/>
            <person name="Thomson N.R."/>
            <person name="Henderson I.R."/>
        </authorList>
    </citation>
    <scope>NUCLEOTIDE SEQUENCE [LARGE SCALE GENOMIC DNA]</scope>
    <source>
        <strain evidence="2">042 / EAEC</strain>
    </source>
</reference>